<keyword evidence="4" id="KW-1185">Reference proteome</keyword>
<dbReference type="CDD" id="cd01109">
    <property type="entry name" value="HTH_YyaN"/>
    <property type="match status" value="1"/>
</dbReference>
<accession>A0ABQ4G480</accession>
<evidence type="ECO:0000313" key="3">
    <source>
        <dbReference type="EMBL" id="GIH41882.1"/>
    </source>
</evidence>
<evidence type="ECO:0000313" key="4">
    <source>
        <dbReference type="Proteomes" id="UP000603904"/>
    </source>
</evidence>
<dbReference type="PROSITE" id="PS00552">
    <property type="entry name" value="HTH_MERR_1"/>
    <property type="match status" value="1"/>
</dbReference>
<gene>
    <name evidence="3" type="ORF">Mco01_48820</name>
</gene>
<dbReference type="EMBL" id="BOOC01000026">
    <property type="protein sequence ID" value="GIH41882.1"/>
    <property type="molecule type" value="Genomic_DNA"/>
</dbReference>
<name>A0ABQ4G480_9ACTN</name>
<reference evidence="3 4" key="1">
    <citation type="submission" date="2021-01" db="EMBL/GenBank/DDBJ databases">
        <title>Whole genome shotgun sequence of Microbispora corallina NBRC 16416.</title>
        <authorList>
            <person name="Komaki H."/>
            <person name="Tamura T."/>
        </authorList>
    </citation>
    <scope>NUCLEOTIDE SEQUENCE [LARGE SCALE GENOMIC DNA]</scope>
    <source>
        <strain evidence="3 4">NBRC 16416</strain>
    </source>
</reference>
<dbReference type="SMART" id="SM00422">
    <property type="entry name" value="HTH_MERR"/>
    <property type="match status" value="1"/>
</dbReference>
<dbReference type="SUPFAM" id="SSF46955">
    <property type="entry name" value="Putative DNA-binding domain"/>
    <property type="match status" value="1"/>
</dbReference>
<dbReference type="InterPro" id="IPR047057">
    <property type="entry name" value="MerR_fam"/>
</dbReference>
<dbReference type="PANTHER" id="PTHR30204">
    <property type="entry name" value="REDOX-CYCLING DRUG-SENSING TRANSCRIPTIONAL ACTIVATOR SOXR"/>
    <property type="match status" value="1"/>
</dbReference>
<comment type="caution">
    <text evidence="3">The sequence shown here is derived from an EMBL/GenBank/DDBJ whole genome shotgun (WGS) entry which is preliminary data.</text>
</comment>
<dbReference type="Proteomes" id="UP000603904">
    <property type="component" value="Unassembled WGS sequence"/>
</dbReference>
<proteinExistence type="predicted"/>
<dbReference type="PROSITE" id="PS50937">
    <property type="entry name" value="HTH_MERR_2"/>
    <property type="match status" value="1"/>
</dbReference>
<dbReference type="InterPro" id="IPR000551">
    <property type="entry name" value="MerR-type_HTH_dom"/>
</dbReference>
<dbReference type="Pfam" id="PF13411">
    <property type="entry name" value="MerR_1"/>
    <property type="match status" value="1"/>
</dbReference>
<protein>
    <submittedName>
        <fullName evidence="3">MerR family transcriptional regulator</fullName>
    </submittedName>
</protein>
<dbReference type="Gene3D" id="1.10.1660.10">
    <property type="match status" value="1"/>
</dbReference>
<organism evidence="3 4">
    <name type="scientific">Microbispora corallina</name>
    <dbReference type="NCBI Taxonomy" id="83302"/>
    <lineage>
        <taxon>Bacteria</taxon>
        <taxon>Bacillati</taxon>
        <taxon>Actinomycetota</taxon>
        <taxon>Actinomycetes</taxon>
        <taxon>Streptosporangiales</taxon>
        <taxon>Streptosporangiaceae</taxon>
        <taxon>Microbispora</taxon>
    </lineage>
</organism>
<dbReference type="PANTHER" id="PTHR30204:SF98">
    <property type="entry name" value="HTH-TYPE TRANSCRIPTIONAL REGULATOR ADHR"/>
    <property type="match status" value="1"/>
</dbReference>
<evidence type="ECO:0000256" key="1">
    <source>
        <dbReference type="ARBA" id="ARBA00023125"/>
    </source>
</evidence>
<dbReference type="InterPro" id="IPR009061">
    <property type="entry name" value="DNA-bd_dom_put_sf"/>
</dbReference>
<feature type="domain" description="HTH merR-type" evidence="2">
    <location>
        <begin position="1"/>
        <end position="70"/>
    </location>
</feature>
<sequence length="120" mass="13807">MTIAQVAERTGLTAHTLRYYERAGLLREPPDRGGNGHRRYTERDADWIRLLTRLRATGMSIAGMRRYAELARRGEDTYAARKELLEAHRAEVLGKIEQLKDDLALVEYKINVYDKLMGDS</sequence>
<keyword evidence="1" id="KW-0238">DNA-binding</keyword>
<evidence type="ECO:0000259" key="2">
    <source>
        <dbReference type="PROSITE" id="PS50937"/>
    </source>
</evidence>